<evidence type="ECO:0000313" key="2">
    <source>
        <dbReference type="Proteomes" id="UP000092573"/>
    </source>
</evidence>
<organism evidence="1 2">
    <name type="scientific">Paenibacillus yonginensis</name>
    <dbReference type="NCBI Taxonomy" id="1462996"/>
    <lineage>
        <taxon>Bacteria</taxon>
        <taxon>Bacillati</taxon>
        <taxon>Bacillota</taxon>
        <taxon>Bacilli</taxon>
        <taxon>Bacillales</taxon>
        <taxon>Paenibacillaceae</taxon>
        <taxon>Paenibacillus</taxon>
    </lineage>
</organism>
<reference evidence="1 2" key="1">
    <citation type="submission" date="2016-01" db="EMBL/GenBank/DDBJ databases">
        <title>Complete Genome Sequence of Paenibacillus yonginensis DCY84, a novel Plant Growth-Promoting Bacteria with Elicitation of Induced Systemic Resistance.</title>
        <authorList>
            <person name="Kim Y.J."/>
            <person name="Yang D.C."/>
            <person name="Sukweenadhi J."/>
        </authorList>
    </citation>
    <scope>NUCLEOTIDE SEQUENCE [LARGE SCALE GENOMIC DNA]</scope>
    <source>
        <strain evidence="1 2">DCY84</strain>
    </source>
</reference>
<dbReference type="KEGG" id="pyg:AWM70_00125"/>
<dbReference type="Proteomes" id="UP000092573">
    <property type="component" value="Chromosome"/>
</dbReference>
<accession>A0A1B1N6F5</accession>
<sequence>MGTAEGTFYPVVDYGSYKLFRPYVHRDIQAYIDIMAEESRQAPASDGALTIGYQQITARAVAQELFIRNYPSSNRTPQIRSLFNLYKLYTFYGLPNTPLFNYDDKKIQPNASKGYQAVLTYRDPANSAYLTELAAFMKLVNANGGKLTAEVEQYRKTHFPIEL</sequence>
<gene>
    <name evidence="1" type="ORF">AWM70_00125</name>
</gene>
<dbReference type="AlphaFoldDB" id="A0A1B1N6F5"/>
<proteinExistence type="predicted"/>
<name>A0A1B1N6F5_9BACL</name>
<keyword evidence="2" id="KW-1185">Reference proteome</keyword>
<protein>
    <submittedName>
        <fullName evidence="1">Uncharacterized protein</fullName>
    </submittedName>
</protein>
<dbReference type="EMBL" id="CP014167">
    <property type="protein sequence ID" value="ANS77004.1"/>
    <property type="molecule type" value="Genomic_DNA"/>
</dbReference>
<evidence type="ECO:0000313" key="1">
    <source>
        <dbReference type="EMBL" id="ANS77004.1"/>
    </source>
</evidence>
<dbReference type="STRING" id="1462996.AWM70_00125"/>